<name>A0A6A4HSA1_9AGAR</name>
<keyword evidence="2" id="KW-0479">Metal-binding</keyword>
<sequence length="146" mass="16648">MTTVNDTIRDGSCLCRSVRFTIKGEPFHYLVCHCDNCKKASGSAFMTNVWFKEEAFTITAGQDVLKRYQDTNTKTGKPLSRHFCSNCGSNLFLRISPDLPRSDVVIISNPAIDGGHVWKPRKESFPTERFSWIKHLEMKSKEKSKL</sequence>
<proteinExistence type="inferred from homology"/>
<dbReference type="GO" id="GO:0046872">
    <property type="term" value="F:metal ion binding"/>
    <property type="evidence" value="ECO:0007669"/>
    <property type="project" value="UniProtKB-KW"/>
</dbReference>
<evidence type="ECO:0000256" key="4">
    <source>
        <dbReference type="ARBA" id="ARBA00023239"/>
    </source>
</evidence>
<dbReference type="InterPro" id="IPR011057">
    <property type="entry name" value="Mss4-like_sf"/>
</dbReference>
<keyword evidence="3" id="KW-0862">Zinc</keyword>
<dbReference type="OrthoDB" id="9985472at2759"/>
<evidence type="ECO:0000256" key="1">
    <source>
        <dbReference type="ARBA" id="ARBA00005495"/>
    </source>
</evidence>
<feature type="domain" description="CENP-V/GFA" evidence="5">
    <location>
        <begin position="9"/>
        <end position="119"/>
    </location>
</feature>
<evidence type="ECO:0000313" key="6">
    <source>
        <dbReference type="EMBL" id="KAE9401006.1"/>
    </source>
</evidence>
<evidence type="ECO:0000259" key="5">
    <source>
        <dbReference type="PROSITE" id="PS51891"/>
    </source>
</evidence>
<dbReference type="AlphaFoldDB" id="A0A6A4HSA1"/>
<protein>
    <recommendedName>
        <fullName evidence="5">CENP-V/GFA domain-containing protein</fullName>
    </recommendedName>
</protein>
<dbReference type="PANTHER" id="PTHR33337">
    <property type="entry name" value="GFA DOMAIN-CONTAINING PROTEIN"/>
    <property type="match status" value="1"/>
</dbReference>
<keyword evidence="7" id="KW-1185">Reference proteome</keyword>
<dbReference type="GO" id="GO:0016846">
    <property type="term" value="F:carbon-sulfur lyase activity"/>
    <property type="evidence" value="ECO:0007669"/>
    <property type="project" value="InterPro"/>
</dbReference>
<comment type="similarity">
    <text evidence="1">Belongs to the Gfa family.</text>
</comment>
<dbReference type="Pfam" id="PF04828">
    <property type="entry name" value="GFA"/>
    <property type="match status" value="1"/>
</dbReference>
<accession>A0A6A4HSA1</accession>
<dbReference type="PROSITE" id="PS51891">
    <property type="entry name" value="CENP_V_GFA"/>
    <property type="match status" value="1"/>
</dbReference>
<keyword evidence="4" id="KW-0456">Lyase</keyword>
<evidence type="ECO:0000256" key="3">
    <source>
        <dbReference type="ARBA" id="ARBA00022833"/>
    </source>
</evidence>
<dbReference type="EMBL" id="ML769451">
    <property type="protein sequence ID" value="KAE9401006.1"/>
    <property type="molecule type" value="Genomic_DNA"/>
</dbReference>
<dbReference type="Proteomes" id="UP000799118">
    <property type="component" value="Unassembled WGS sequence"/>
</dbReference>
<organism evidence="6 7">
    <name type="scientific">Gymnopus androsaceus JB14</name>
    <dbReference type="NCBI Taxonomy" id="1447944"/>
    <lineage>
        <taxon>Eukaryota</taxon>
        <taxon>Fungi</taxon>
        <taxon>Dikarya</taxon>
        <taxon>Basidiomycota</taxon>
        <taxon>Agaricomycotina</taxon>
        <taxon>Agaricomycetes</taxon>
        <taxon>Agaricomycetidae</taxon>
        <taxon>Agaricales</taxon>
        <taxon>Marasmiineae</taxon>
        <taxon>Omphalotaceae</taxon>
        <taxon>Gymnopus</taxon>
    </lineage>
</organism>
<dbReference type="PANTHER" id="PTHR33337:SF39">
    <property type="entry name" value="DUF636 DOMAIN PROTEIN (AFU_ORTHOLOGUE AFUA_6G11530)"/>
    <property type="match status" value="1"/>
</dbReference>
<evidence type="ECO:0000256" key="2">
    <source>
        <dbReference type="ARBA" id="ARBA00022723"/>
    </source>
</evidence>
<dbReference type="Gene3D" id="3.90.1590.10">
    <property type="entry name" value="glutathione-dependent formaldehyde- activating enzyme (gfa)"/>
    <property type="match status" value="1"/>
</dbReference>
<dbReference type="SUPFAM" id="SSF51316">
    <property type="entry name" value="Mss4-like"/>
    <property type="match status" value="1"/>
</dbReference>
<reference evidence="6" key="1">
    <citation type="journal article" date="2019" name="Environ. Microbiol.">
        <title>Fungal ecological strategies reflected in gene transcription - a case study of two litter decomposers.</title>
        <authorList>
            <person name="Barbi F."/>
            <person name="Kohler A."/>
            <person name="Barry K."/>
            <person name="Baskaran P."/>
            <person name="Daum C."/>
            <person name="Fauchery L."/>
            <person name="Ihrmark K."/>
            <person name="Kuo A."/>
            <person name="LaButti K."/>
            <person name="Lipzen A."/>
            <person name="Morin E."/>
            <person name="Grigoriev I.V."/>
            <person name="Henrissat B."/>
            <person name="Lindahl B."/>
            <person name="Martin F."/>
        </authorList>
    </citation>
    <scope>NUCLEOTIDE SEQUENCE</scope>
    <source>
        <strain evidence="6">JB14</strain>
    </source>
</reference>
<evidence type="ECO:0000313" key="7">
    <source>
        <dbReference type="Proteomes" id="UP000799118"/>
    </source>
</evidence>
<gene>
    <name evidence="6" type="ORF">BT96DRAFT_919136</name>
</gene>
<dbReference type="InterPro" id="IPR006913">
    <property type="entry name" value="CENP-V/GFA"/>
</dbReference>